<evidence type="ECO:0008006" key="5">
    <source>
        <dbReference type="Google" id="ProtNLM"/>
    </source>
</evidence>
<dbReference type="PANTHER" id="PTHR35090:SF2">
    <property type="entry name" value="ARSR FAMILY TRANSCRIPTIONAL REGULATOR"/>
    <property type="match status" value="1"/>
</dbReference>
<dbReference type="AlphaFoldDB" id="A0A371NC17"/>
<keyword evidence="4" id="KW-1185">Reference proteome</keyword>
<dbReference type="Gene3D" id="1.10.10.10">
    <property type="entry name" value="Winged helix-like DNA-binding domain superfamily/Winged helix DNA-binding domain"/>
    <property type="match status" value="1"/>
</dbReference>
<dbReference type="SMART" id="SM00418">
    <property type="entry name" value="HTH_ARSR"/>
    <property type="match status" value="1"/>
</dbReference>
<accession>A0A371NC17</accession>
<evidence type="ECO:0000259" key="1">
    <source>
        <dbReference type="SMART" id="SM00418"/>
    </source>
</evidence>
<sequence length="251" mass="28764">MKRRHNFTIFSTETGIEVIESPVKSLILSELKKGALSFQEIVRITDKSKSTVSKHLSDLRKAGLIVEMPDPEDRRRKVFEINSRYLGKLTRKRIDELDEEKTEFLAEHLTERGDPLEFFRLMFHVLRVELIKEGINIDPVLHEAGKRIGEVIYPRIASEDPGDLLENLKRFWMINRLGVLEVESTDPLVIRAYECFECGLLPQIGESACALDSGILEAVFSRHFKGDVLVEETECYARGDGRCSFRIVPES</sequence>
<dbReference type="SUPFAM" id="SSF46785">
    <property type="entry name" value="Winged helix' DNA-binding domain"/>
    <property type="match status" value="1"/>
</dbReference>
<gene>
    <name evidence="3" type="ORF">C7452_0036</name>
</gene>
<dbReference type="Gene3D" id="3.30.1380.20">
    <property type="entry name" value="Trafficking protein particle complex subunit 3"/>
    <property type="match status" value="1"/>
</dbReference>
<dbReference type="InterPro" id="IPR036390">
    <property type="entry name" value="WH_DNA-bd_sf"/>
</dbReference>
<dbReference type="Pfam" id="PF02830">
    <property type="entry name" value="V4R"/>
    <property type="match status" value="1"/>
</dbReference>
<dbReference type="SMART" id="SM00989">
    <property type="entry name" value="V4R"/>
    <property type="match status" value="1"/>
</dbReference>
<feature type="domain" description="4-vinyl reductase 4VR" evidence="2">
    <location>
        <begin position="187"/>
        <end position="249"/>
    </location>
</feature>
<dbReference type="PANTHER" id="PTHR35090">
    <property type="entry name" value="DNA-DIRECTED RNA POLYMERASE SUBUNIT I"/>
    <property type="match status" value="1"/>
</dbReference>
<dbReference type="InterPro" id="IPR004096">
    <property type="entry name" value="V4R"/>
</dbReference>
<dbReference type="InterPro" id="IPR036388">
    <property type="entry name" value="WH-like_DNA-bd_sf"/>
</dbReference>
<dbReference type="Proteomes" id="UP000256864">
    <property type="component" value="Unassembled WGS sequence"/>
</dbReference>
<evidence type="ECO:0000313" key="3">
    <source>
        <dbReference type="EMBL" id="REE28049.1"/>
    </source>
</evidence>
<dbReference type="EMBL" id="QREL01000001">
    <property type="protein sequence ID" value="REE28049.1"/>
    <property type="molecule type" value="Genomic_DNA"/>
</dbReference>
<dbReference type="Pfam" id="PF01022">
    <property type="entry name" value="HTH_5"/>
    <property type="match status" value="1"/>
</dbReference>
<dbReference type="SUPFAM" id="SSF111126">
    <property type="entry name" value="Ligand-binding domain in the NO signalling and Golgi transport"/>
    <property type="match status" value="1"/>
</dbReference>
<name>A0A371NC17_9EURY</name>
<dbReference type="InterPro" id="IPR001845">
    <property type="entry name" value="HTH_ArsR_DNA-bd_dom"/>
</dbReference>
<evidence type="ECO:0000313" key="4">
    <source>
        <dbReference type="Proteomes" id="UP000256864"/>
    </source>
</evidence>
<dbReference type="InterPro" id="IPR024096">
    <property type="entry name" value="NO_sig/Golgi_transp_ligand-bd"/>
</dbReference>
<dbReference type="InterPro" id="IPR011991">
    <property type="entry name" value="ArsR-like_HTH"/>
</dbReference>
<feature type="domain" description="HTH arsR-type" evidence="1">
    <location>
        <begin position="14"/>
        <end position="91"/>
    </location>
</feature>
<comment type="caution">
    <text evidence="3">The sequence shown here is derived from an EMBL/GenBank/DDBJ whole genome shotgun (WGS) entry which is preliminary data.</text>
</comment>
<proteinExistence type="predicted"/>
<evidence type="ECO:0000259" key="2">
    <source>
        <dbReference type="SMART" id="SM00989"/>
    </source>
</evidence>
<reference evidence="3 4" key="1">
    <citation type="submission" date="2018-07" db="EMBL/GenBank/DDBJ databases">
        <title>Genomic Encyclopedia of Type Strains, Phase IV (KMG-IV): sequencing the most valuable type-strain genomes for metagenomic binning, comparative biology and taxonomic classification.</title>
        <authorList>
            <person name="Goeker M."/>
        </authorList>
    </citation>
    <scope>NUCLEOTIDE SEQUENCE [LARGE SCALE GENOMIC DNA]</scope>
    <source>
        <strain evidence="3 4">DSM 7466</strain>
    </source>
</reference>
<dbReference type="CDD" id="cd00090">
    <property type="entry name" value="HTH_ARSR"/>
    <property type="match status" value="1"/>
</dbReference>
<organism evidence="3 4">
    <name type="scientific">Methanothermobacter defluvii</name>
    <dbReference type="NCBI Taxonomy" id="49339"/>
    <lineage>
        <taxon>Archaea</taxon>
        <taxon>Methanobacteriati</taxon>
        <taxon>Methanobacteriota</taxon>
        <taxon>Methanomada group</taxon>
        <taxon>Methanobacteria</taxon>
        <taxon>Methanobacteriales</taxon>
        <taxon>Methanobacteriaceae</taxon>
        <taxon>Methanothermobacter</taxon>
    </lineage>
</organism>
<dbReference type="RefSeq" id="WP_115891910.1">
    <property type="nucleotide sequence ID" value="NZ_QREL01000001.1"/>
</dbReference>
<dbReference type="GO" id="GO:0003700">
    <property type="term" value="F:DNA-binding transcription factor activity"/>
    <property type="evidence" value="ECO:0007669"/>
    <property type="project" value="InterPro"/>
</dbReference>
<protein>
    <recommendedName>
        <fullName evidence="5">ArsR family transcriptional regulator</fullName>
    </recommendedName>
</protein>